<gene>
    <name evidence="2 3 4" type="primary">LOC136088778</name>
</gene>
<name>A0ABM4D5F8_HYDVU</name>
<evidence type="ECO:0000313" key="2">
    <source>
        <dbReference type="RefSeq" id="XP_065669528.1"/>
    </source>
</evidence>
<dbReference type="RefSeq" id="XP_065669530.1">
    <property type="nucleotide sequence ID" value="XM_065813458.1"/>
</dbReference>
<protein>
    <submittedName>
        <fullName evidence="2 3">Uncharacterized protein LOC136088778</fullName>
    </submittedName>
</protein>
<evidence type="ECO:0000313" key="3">
    <source>
        <dbReference type="RefSeq" id="XP_065669529.1"/>
    </source>
</evidence>
<reference evidence="2 3" key="1">
    <citation type="submission" date="2025-05" db="UniProtKB">
        <authorList>
            <consortium name="RefSeq"/>
        </authorList>
    </citation>
    <scope>IDENTIFICATION</scope>
</reference>
<proteinExistence type="predicted"/>
<dbReference type="RefSeq" id="XP_065669528.1">
    <property type="nucleotide sequence ID" value="XM_065813456.1"/>
</dbReference>
<evidence type="ECO:0000313" key="4">
    <source>
        <dbReference type="RefSeq" id="XP_065669530.1"/>
    </source>
</evidence>
<organism evidence="1 2">
    <name type="scientific">Hydra vulgaris</name>
    <name type="common">Hydra</name>
    <name type="synonym">Hydra attenuata</name>
    <dbReference type="NCBI Taxonomy" id="6087"/>
    <lineage>
        <taxon>Eukaryota</taxon>
        <taxon>Metazoa</taxon>
        <taxon>Cnidaria</taxon>
        <taxon>Hydrozoa</taxon>
        <taxon>Hydroidolina</taxon>
        <taxon>Anthoathecata</taxon>
        <taxon>Aplanulata</taxon>
        <taxon>Hydridae</taxon>
        <taxon>Hydra</taxon>
    </lineage>
</organism>
<dbReference type="PANTHER" id="PTHR33053">
    <property type="entry name" value="PROTEIN, PUTATIVE-RELATED"/>
    <property type="match status" value="1"/>
</dbReference>
<dbReference type="RefSeq" id="XP_065669529.1">
    <property type="nucleotide sequence ID" value="XM_065813457.1"/>
</dbReference>
<keyword evidence="1" id="KW-1185">Reference proteome</keyword>
<sequence length="343" mass="38783">MDTEPSYWSKRRKVTKSVNKIMSDVDTEFSYSNNNTTLKKDSVISHACYSFNGIVGQKDDHVVSNQRLLDRFYSMLDNSKFNNDSELNMPDLVSIDGEKLNEDSNYDEFVTNNWEMFMKQDTIEFIDVESLSGDSSDESDISEEIEPDIENKEKELSFDLGMWAASFSITMVAVSSLLDILRVLHPSLPKDPRTLLKTPRTSTVKTIEGGSYFHFGIVKSLQHINLLPHFFTSSETLSISLQINIDGLPLQKSSTQQFWPILGRVSIPFSSNPFLIGLFCGQSKPVNLNEYLKDFIEEMLELEKGPVKIDVDGEKYSVNIGISCFVCDTPARAYIKQSKGHTG</sequence>
<dbReference type="GeneID" id="136088778"/>
<evidence type="ECO:0000313" key="1">
    <source>
        <dbReference type="Proteomes" id="UP001652625"/>
    </source>
</evidence>
<dbReference type="Proteomes" id="UP001652625">
    <property type="component" value="Chromosome 12"/>
</dbReference>
<accession>A0ABM4D5F8</accession>